<dbReference type="KEGG" id="pgr:PGTG_22603"/>
<evidence type="ECO:0000313" key="2">
    <source>
        <dbReference type="Proteomes" id="UP000008783"/>
    </source>
</evidence>
<dbReference type="EMBL" id="DS178368">
    <property type="protein sequence ID" value="EHS62628.1"/>
    <property type="molecule type" value="Genomic_DNA"/>
</dbReference>
<proteinExistence type="predicted"/>
<dbReference type="VEuPathDB" id="FungiDB:PGTG_22603"/>
<keyword evidence="2" id="KW-1185">Reference proteome</keyword>
<sequence length="304" mass="34541">MVNLALKRSMTLERAEKYRHHTLEYLQSCLLLFPEVTLAPNHHMSIHLADCLEKIGPSRAWWSFLMERLMGTIVRPLITTVLALLSTPEAFPEQLRPFLPQLQAFQDPIPAKVETLRKYCQASLDSTTLKALIKRLNELFPCPTGALWIPSDEWEKKRKAESTKFLAVNPCVEKLSSCLINKVRFSTFRENPNNSVIALQAGCAPQYGIIEDIISHWRTLGNGTSKTNTWLVIQPLVPCNFSSPFAGITKQFDLQVELRMPHTETLYINHTEEVLAHCAWIKYKAGEILPSIKKECIALVSLDC</sequence>
<evidence type="ECO:0000313" key="1">
    <source>
        <dbReference type="EMBL" id="EHS62628.1"/>
    </source>
</evidence>
<dbReference type="HOGENOM" id="CLU_915686_0_0_1"/>
<gene>
    <name evidence="1" type="ORF">PGTG_22603</name>
</gene>
<dbReference type="AlphaFoldDB" id="H6QV15"/>
<organism evidence="1 2">
    <name type="scientific">Puccinia graminis f. sp. tritici (strain CRL 75-36-700-3 / race SCCL)</name>
    <name type="common">Black stem rust fungus</name>
    <dbReference type="NCBI Taxonomy" id="418459"/>
    <lineage>
        <taxon>Eukaryota</taxon>
        <taxon>Fungi</taxon>
        <taxon>Dikarya</taxon>
        <taxon>Basidiomycota</taxon>
        <taxon>Pucciniomycotina</taxon>
        <taxon>Pucciniomycetes</taxon>
        <taxon>Pucciniales</taxon>
        <taxon>Pucciniaceae</taxon>
        <taxon>Puccinia</taxon>
    </lineage>
</organism>
<dbReference type="Proteomes" id="UP000008783">
    <property type="component" value="Unassembled WGS sequence"/>
</dbReference>
<dbReference type="STRING" id="418459.H6QV15"/>
<protein>
    <submittedName>
        <fullName evidence="1">Uncharacterized protein</fullName>
    </submittedName>
</protein>
<accession>H6QV15</accession>
<dbReference type="GeneID" id="13542278"/>
<dbReference type="RefSeq" id="XP_003888651.1">
    <property type="nucleotide sequence ID" value="XM_003888602.1"/>
</dbReference>
<name>H6QV15_PUCGT</name>
<dbReference type="InParanoid" id="H6QV15"/>
<reference evidence="2" key="1">
    <citation type="journal article" date="2011" name="Proc. Natl. Acad. Sci. U.S.A.">
        <title>Obligate biotrophy features unraveled by the genomic analysis of rust fungi.</title>
        <authorList>
            <person name="Duplessis S."/>
            <person name="Cuomo C.A."/>
            <person name="Lin Y.-C."/>
            <person name="Aerts A."/>
            <person name="Tisserant E."/>
            <person name="Veneault-Fourrey C."/>
            <person name="Joly D.L."/>
            <person name="Hacquard S."/>
            <person name="Amselem J."/>
            <person name="Cantarel B.L."/>
            <person name="Chiu R."/>
            <person name="Coutinho P.M."/>
            <person name="Feau N."/>
            <person name="Field M."/>
            <person name="Frey P."/>
            <person name="Gelhaye E."/>
            <person name="Goldberg J."/>
            <person name="Grabherr M.G."/>
            <person name="Kodira C.D."/>
            <person name="Kohler A."/>
            <person name="Kuees U."/>
            <person name="Lindquist E.A."/>
            <person name="Lucas S.M."/>
            <person name="Mago R."/>
            <person name="Mauceli E."/>
            <person name="Morin E."/>
            <person name="Murat C."/>
            <person name="Pangilinan J.L."/>
            <person name="Park R."/>
            <person name="Pearson M."/>
            <person name="Quesneville H."/>
            <person name="Rouhier N."/>
            <person name="Sakthikumar S."/>
            <person name="Salamov A.A."/>
            <person name="Schmutz J."/>
            <person name="Selles B."/>
            <person name="Shapiro H."/>
            <person name="Tanguay P."/>
            <person name="Tuskan G.A."/>
            <person name="Henrissat B."/>
            <person name="Van de Peer Y."/>
            <person name="Rouze P."/>
            <person name="Ellis J.G."/>
            <person name="Dodds P.N."/>
            <person name="Schein J.E."/>
            <person name="Zhong S."/>
            <person name="Hamelin R.C."/>
            <person name="Grigoriev I.V."/>
            <person name="Szabo L.J."/>
            <person name="Martin F."/>
        </authorList>
    </citation>
    <scope>NUCLEOTIDE SEQUENCE [LARGE SCALE GENOMIC DNA]</scope>
    <source>
        <strain evidence="2">CRL 75-36-700-3 / race SCCL</strain>
    </source>
</reference>
<dbReference type="OrthoDB" id="2506024at2759"/>